<comment type="function">
    <text evidence="6 7">This protein binds to 23S rRNA in the presence of protein L20.</text>
</comment>
<dbReference type="InterPro" id="IPR001787">
    <property type="entry name" value="Ribosomal_bL21"/>
</dbReference>
<evidence type="ECO:0000313" key="8">
    <source>
        <dbReference type="EMBL" id="HEF65641.1"/>
    </source>
</evidence>
<dbReference type="PANTHER" id="PTHR21349">
    <property type="entry name" value="50S RIBOSOMAL PROTEIN L21"/>
    <property type="match status" value="1"/>
</dbReference>
<evidence type="ECO:0000256" key="5">
    <source>
        <dbReference type="ARBA" id="ARBA00023274"/>
    </source>
</evidence>
<dbReference type="InterPro" id="IPR036164">
    <property type="entry name" value="bL21-like_sf"/>
</dbReference>
<dbReference type="HAMAP" id="MF_01363">
    <property type="entry name" value="Ribosomal_bL21"/>
    <property type="match status" value="1"/>
</dbReference>
<keyword evidence="5 6" id="KW-0687">Ribonucleoprotein</keyword>
<sequence>MYAVVRTGSKQYRVRVGDIIEVEKLPVEPGQEVTLDDVLLVEKDGVVTVGQPVVPGARVVARVLDQVKGPKLIVFKMKPKTRYRRKTGHRQRYTRLQVEAIELGAAS</sequence>
<dbReference type="GO" id="GO:0005840">
    <property type="term" value="C:ribosome"/>
    <property type="evidence" value="ECO:0007669"/>
    <property type="project" value="UniProtKB-KW"/>
</dbReference>
<dbReference type="NCBIfam" id="TIGR00061">
    <property type="entry name" value="L21"/>
    <property type="match status" value="1"/>
</dbReference>
<evidence type="ECO:0000256" key="2">
    <source>
        <dbReference type="ARBA" id="ARBA00022730"/>
    </source>
</evidence>
<comment type="subunit">
    <text evidence="6">Part of the 50S ribosomal subunit. Contacts protein L20.</text>
</comment>
<dbReference type="GO" id="GO:1990904">
    <property type="term" value="C:ribonucleoprotein complex"/>
    <property type="evidence" value="ECO:0007669"/>
    <property type="project" value="UniProtKB-KW"/>
</dbReference>
<evidence type="ECO:0000256" key="4">
    <source>
        <dbReference type="ARBA" id="ARBA00022980"/>
    </source>
</evidence>
<dbReference type="AlphaFoldDB" id="A0A7C1JV78"/>
<evidence type="ECO:0000256" key="1">
    <source>
        <dbReference type="ARBA" id="ARBA00008563"/>
    </source>
</evidence>
<reference evidence="8" key="1">
    <citation type="journal article" date="2020" name="mSystems">
        <title>Genome- and Community-Level Interaction Insights into Carbon Utilization and Element Cycling Functions of Hydrothermarchaeota in Hydrothermal Sediment.</title>
        <authorList>
            <person name="Zhou Z."/>
            <person name="Liu Y."/>
            <person name="Xu W."/>
            <person name="Pan J."/>
            <person name="Luo Z.H."/>
            <person name="Li M."/>
        </authorList>
    </citation>
    <scope>NUCLEOTIDE SEQUENCE [LARGE SCALE GENOMIC DNA]</scope>
    <source>
        <strain evidence="8">SpSt-222</strain>
    </source>
</reference>
<evidence type="ECO:0000256" key="3">
    <source>
        <dbReference type="ARBA" id="ARBA00022884"/>
    </source>
</evidence>
<comment type="caution">
    <text evidence="8">The sequence shown here is derived from an EMBL/GenBank/DDBJ whole genome shotgun (WGS) entry which is preliminary data.</text>
</comment>
<dbReference type="GO" id="GO:0006412">
    <property type="term" value="P:translation"/>
    <property type="evidence" value="ECO:0007669"/>
    <property type="project" value="UniProtKB-UniRule"/>
</dbReference>
<dbReference type="GO" id="GO:0003735">
    <property type="term" value="F:structural constituent of ribosome"/>
    <property type="evidence" value="ECO:0007669"/>
    <property type="project" value="InterPro"/>
</dbReference>
<dbReference type="GO" id="GO:0005737">
    <property type="term" value="C:cytoplasm"/>
    <property type="evidence" value="ECO:0007669"/>
    <property type="project" value="UniProtKB-ARBA"/>
</dbReference>
<protein>
    <recommendedName>
        <fullName evidence="6">Large ribosomal subunit protein bL21</fullName>
    </recommendedName>
</protein>
<dbReference type="PANTHER" id="PTHR21349:SF0">
    <property type="entry name" value="LARGE RIBOSOMAL SUBUNIT PROTEIN BL21M"/>
    <property type="match status" value="1"/>
</dbReference>
<dbReference type="GO" id="GO:0019843">
    <property type="term" value="F:rRNA binding"/>
    <property type="evidence" value="ECO:0007669"/>
    <property type="project" value="UniProtKB-UniRule"/>
</dbReference>
<keyword evidence="2 6" id="KW-0699">rRNA-binding</keyword>
<dbReference type="SUPFAM" id="SSF141091">
    <property type="entry name" value="L21p-like"/>
    <property type="match status" value="1"/>
</dbReference>
<organism evidence="8">
    <name type="scientific">Thermomicrobium roseum</name>
    <dbReference type="NCBI Taxonomy" id="500"/>
    <lineage>
        <taxon>Bacteria</taxon>
        <taxon>Pseudomonadati</taxon>
        <taxon>Thermomicrobiota</taxon>
        <taxon>Thermomicrobia</taxon>
        <taxon>Thermomicrobiales</taxon>
        <taxon>Thermomicrobiaceae</taxon>
        <taxon>Thermomicrobium</taxon>
    </lineage>
</organism>
<evidence type="ECO:0000256" key="6">
    <source>
        <dbReference type="HAMAP-Rule" id="MF_01363"/>
    </source>
</evidence>
<gene>
    <name evidence="6 8" type="primary">rplU</name>
    <name evidence="8" type="ORF">ENP47_08605</name>
</gene>
<name>A0A7C1JV78_THERO</name>
<dbReference type="PROSITE" id="PS01169">
    <property type="entry name" value="RIBOSOMAL_L21"/>
    <property type="match status" value="1"/>
</dbReference>
<comment type="similarity">
    <text evidence="1 6 7">Belongs to the bacterial ribosomal protein bL21 family.</text>
</comment>
<dbReference type="InterPro" id="IPR018258">
    <property type="entry name" value="Ribosomal_bL21_CS"/>
</dbReference>
<keyword evidence="3 6" id="KW-0694">RNA-binding</keyword>
<dbReference type="Pfam" id="PF00829">
    <property type="entry name" value="Ribosomal_L21p"/>
    <property type="match status" value="1"/>
</dbReference>
<keyword evidence="4 6" id="KW-0689">Ribosomal protein</keyword>
<dbReference type="InterPro" id="IPR028909">
    <property type="entry name" value="bL21-like"/>
</dbReference>
<proteinExistence type="inferred from homology"/>
<accession>A0A7C1JV78</accession>
<dbReference type="EMBL" id="DSJL01000011">
    <property type="protein sequence ID" value="HEF65641.1"/>
    <property type="molecule type" value="Genomic_DNA"/>
</dbReference>
<evidence type="ECO:0000256" key="7">
    <source>
        <dbReference type="RuleBase" id="RU000562"/>
    </source>
</evidence>